<feature type="transmembrane region" description="Helical" evidence="6">
    <location>
        <begin position="337"/>
        <end position="358"/>
    </location>
</feature>
<keyword evidence="3 6" id="KW-0812">Transmembrane</keyword>
<comment type="function">
    <text evidence="6">Na(+)/H(+) antiporter that extrudes sodium in exchange for external protons.</text>
</comment>
<dbReference type="NCBIfam" id="TIGR00773">
    <property type="entry name" value="NhaA"/>
    <property type="match status" value="1"/>
</dbReference>
<keyword evidence="5 6" id="KW-0472">Membrane</keyword>
<evidence type="ECO:0000256" key="1">
    <source>
        <dbReference type="ARBA" id="ARBA00004429"/>
    </source>
</evidence>
<evidence type="ECO:0000256" key="5">
    <source>
        <dbReference type="ARBA" id="ARBA00023136"/>
    </source>
</evidence>
<dbReference type="EMBL" id="BLXZ01000001">
    <property type="protein sequence ID" value="GFO66796.1"/>
    <property type="molecule type" value="Genomic_DNA"/>
</dbReference>
<dbReference type="GO" id="GO:0005886">
    <property type="term" value="C:plasma membrane"/>
    <property type="evidence" value="ECO:0007669"/>
    <property type="project" value="UniProtKB-SubCell"/>
</dbReference>
<keyword evidence="6" id="KW-0739">Sodium transport</keyword>
<feature type="transmembrane region" description="Helical" evidence="6">
    <location>
        <begin position="305"/>
        <end position="325"/>
    </location>
</feature>
<dbReference type="InterPro" id="IPR023171">
    <property type="entry name" value="Na/H_antiporter_dom_sf"/>
</dbReference>
<dbReference type="PANTHER" id="PTHR30341">
    <property type="entry name" value="SODIUM ION/PROTON ANTIPORTER NHAA-RELATED"/>
    <property type="match status" value="1"/>
</dbReference>
<comment type="subcellular location">
    <subcellularLocation>
        <location evidence="1">Cell inner membrane</location>
        <topology evidence="1">Multi-pass membrane protein</topology>
    </subcellularLocation>
    <subcellularLocation>
        <location evidence="6">Cell membrane</location>
        <topology evidence="6">Multi-pass membrane protein</topology>
    </subcellularLocation>
</comment>
<evidence type="ECO:0000313" key="7">
    <source>
        <dbReference type="EMBL" id="GFO66796.1"/>
    </source>
</evidence>
<reference evidence="8" key="1">
    <citation type="submission" date="2020-06" db="EMBL/GenBank/DDBJ databases">
        <title>Draft genomic sequecing of Geomonas sp. Red745.</title>
        <authorList>
            <person name="Itoh H."/>
            <person name="Xu Z.X."/>
            <person name="Ushijima N."/>
            <person name="Masuda Y."/>
            <person name="Shiratori Y."/>
            <person name="Senoo K."/>
        </authorList>
    </citation>
    <scope>NUCLEOTIDE SEQUENCE [LARGE SCALE GENOMIC DNA]</scope>
    <source>
        <strain evidence="8">Red745</strain>
    </source>
</reference>
<dbReference type="Pfam" id="PF06965">
    <property type="entry name" value="Na_H_antiport_1"/>
    <property type="match status" value="1"/>
</dbReference>
<dbReference type="PANTHER" id="PTHR30341:SF0">
    <property type="entry name" value="NA(+)_H(+) ANTIPORTER NHAA"/>
    <property type="match status" value="1"/>
</dbReference>
<feature type="transmembrane region" description="Helical" evidence="6">
    <location>
        <begin position="135"/>
        <end position="154"/>
    </location>
</feature>
<feature type="transmembrane region" description="Helical" evidence="6">
    <location>
        <begin position="163"/>
        <end position="184"/>
    </location>
</feature>
<accession>A0A6V8N2R9</accession>
<keyword evidence="6" id="KW-0915">Sodium</keyword>
<keyword evidence="6" id="KW-0813">Transport</keyword>
<keyword evidence="4 6" id="KW-1133">Transmembrane helix</keyword>
<protein>
    <recommendedName>
        <fullName evidence="6">Na(+)/H(+) antiporter NhaA</fullName>
    </recommendedName>
    <alternativeName>
        <fullName evidence="6">Sodium/proton antiporter NhaA</fullName>
    </alternativeName>
</protein>
<sequence length="398" mass="42756">MTNIGTQVQKFKQLFLDFLANEQTSGILLIICTAVSVALANSPLGHTYQEFWHTTLGFDLAGIEVRQSLVHMIDDGLMTVFFLLIGLEIEREVYVGELSSLKHASLPIFAALGGMAVPALMHYLFNAGIPTQAGFGIPTATDIAFALGILGLFGNRVPLSLKVFLTALAIIDDLGAILLIAIFYVSDFSFWYLSLALGIFALLVVLNRMRVLWLPAYLLPGAVMWYFMLKSGIHPTIVGVLLAFAIPFGGGSENFPSYRLQHALHKPVAFLIMPIFAMANTGIVVDREAFTQLLSPNALGILSGLVLGKPLGIALFSLLAVSLGLSQLPSMVNWKQLIAVGFLAGIGFTMSIFITLLAYNDPGTVQVSKLSILVASLIAGSLGFLILHRTTSSGPPST</sequence>
<proteinExistence type="inferred from homology"/>
<feature type="transmembrane region" description="Helical" evidence="6">
    <location>
        <begin position="370"/>
        <end position="387"/>
    </location>
</feature>
<feature type="transmembrane region" description="Helical" evidence="6">
    <location>
        <begin position="190"/>
        <end position="206"/>
    </location>
</feature>
<keyword evidence="6" id="KW-0050">Antiport</keyword>
<comment type="similarity">
    <text evidence="6">Belongs to the NhaA Na(+)/H(+) (TC 2.A.33) antiporter family.</text>
</comment>
<dbReference type="GO" id="GO:0006885">
    <property type="term" value="P:regulation of pH"/>
    <property type="evidence" value="ECO:0007669"/>
    <property type="project" value="UniProtKB-UniRule"/>
</dbReference>
<evidence type="ECO:0000256" key="3">
    <source>
        <dbReference type="ARBA" id="ARBA00022692"/>
    </source>
</evidence>
<dbReference type="Gene3D" id="1.20.1530.10">
    <property type="entry name" value="Na+/H+ antiporter like domain"/>
    <property type="match status" value="1"/>
</dbReference>
<gene>
    <name evidence="6 7" type="primary">nhaA</name>
    <name evidence="7" type="ORF">GMLC_03750</name>
</gene>
<organism evidence="7 8">
    <name type="scientific">Geomonas limicola</name>
    <dbReference type="NCBI Taxonomy" id="2740186"/>
    <lineage>
        <taxon>Bacteria</taxon>
        <taxon>Pseudomonadati</taxon>
        <taxon>Thermodesulfobacteriota</taxon>
        <taxon>Desulfuromonadia</taxon>
        <taxon>Geobacterales</taxon>
        <taxon>Geobacteraceae</taxon>
        <taxon>Geomonas</taxon>
    </lineage>
</organism>
<dbReference type="GO" id="GO:0015385">
    <property type="term" value="F:sodium:proton antiporter activity"/>
    <property type="evidence" value="ECO:0007669"/>
    <property type="project" value="UniProtKB-UniRule"/>
</dbReference>
<dbReference type="Proteomes" id="UP000587586">
    <property type="component" value="Unassembled WGS sequence"/>
</dbReference>
<evidence type="ECO:0000256" key="2">
    <source>
        <dbReference type="ARBA" id="ARBA00022475"/>
    </source>
</evidence>
<dbReference type="NCBIfam" id="NF007112">
    <property type="entry name" value="PRK09561.1"/>
    <property type="match status" value="1"/>
</dbReference>
<name>A0A6V8N2R9_9BACT</name>
<dbReference type="HAMAP" id="MF_01844">
    <property type="entry name" value="NhaA"/>
    <property type="match status" value="1"/>
</dbReference>
<comment type="catalytic activity">
    <reaction evidence="6">
        <text>Na(+)(in) + 2 H(+)(out) = Na(+)(out) + 2 H(+)(in)</text>
        <dbReference type="Rhea" id="RHEA:29251"/>
        <dbReference type="ChEBI" id="CHEBI:15378"/>
        <dbReference type="ChEBI" id="CHEBI:29101"/>
    </reaction>
</comment>
<feature type="transmembrane region" description="Helical" evidence="6">
    <location>
        <begin position="211"/>
        <end position="227"/>
    </location>
</feature>
<keyword evidence="6" id="KW-0406">Ion transport</keyword>
<dbReference type="NCBIfam" id="NF007111">
    <property type="entry name" value="PRK09560.1"/>
    <property type="match status" value="1"/>
</dbReference>
<evidence type="ECO:0000256" key="4">
    <source>
        <dbReference type="ARBA" id="ARBA00022989"/>
    </source>
</evidence>
<keyword evidence="8" id="KW-1185">Reference proteome</keyword>
<evidence type="ECO:0000256" key="6">
    <source>
        <dbReference type="HAMAP-Rule" id="MF_01844"/>
    </source>
</evidence>
<dbReference type="InterPro" id="IPR004670">
    <property type="entry name" value="NhaA"/>
</dbReference>
<dbReference type="AlphaFoldDB" id="A0A6V8N2R9"/>
<keyword evidence="2 6" id="KW-1003">Cell membrane</keyword>
<comment type="caution">
    <text evidence="7">The sequence shown here is derived from an EMBL/GenBank/DDBJ whole genome shotgun (WGS) entry which is preliminary data.</text>
</comment>
<feature type="transmembrane region" description="Helical" evidence="6">
    <location>
        <begin position="233"/>
        <end position="251"/>
    </location>
</feature>
<dbReference type="RefSeq" id="WP_183359330.1">
    <property type="nucleotide sequence ID" value="NZ_BLXZ01000001.1"/>
</dbReference>
<feature type="transmembrane region" description="Helical" evidence="6">
    <location>
        <begin position="263"/>
        <end position="285"/>
    </location>
</feature>
<evidence type="ECO:0000313" key="8">
    <source>
        <dbReference type="Proteomes" id="UP000587586"/>
    </source>
</evidence>
<feature type="transmembrane region" description="Helical" evidence="6">
    <location>
        <begin position="108"/>
        <end position="129"/>
    </location>
</feature>